<comment type="catalytic activity">
    <reaction evidence="6">
        <text>a 2'-deoxyadenosine in DNA + S-adenosyl-L-methionine = an N(6)-methyl-2'-deoxyadenosine in DNA + S-adenosyl-L-homocysteine + H(+)</text>
        <dbReference type="Rhea" id="RHEA:15197"/>
        <dbReference type="Rhea" id="RHEA-COMP:12418"/>
        <dbReference type="Rhea" id="RHEA-COMP:12419"/>
        <dbReference type="ChEBI" id="CHEBI:15378"/>
        <dbReference type="ChEBI" id="CHEBI:57856"/>
        <dbReference type="ChEBI" id="CHEBI:59789"/>
        <dbReference type="ChEBI" id="CHEBI:90615"/>
        <dbReference type="ChEBI" id="CHEBI:90616"/>
        <dbReference type="EC" id="2.1.1.72"/>
    </reaction>
</comment>
<reference evidence="8" key="1">
    <citation type="journal article" date="2019" name="Microbiol. Resour. Announc.">
        <title>Complete Genome Sequence of Rubrobacter xylanophilus Strain AA3-22, Isolated from Arima Onsen in Japan.</title>
        <authorList>
            <person name="Tomariguchi N."/>
            <person name="Miyazaki K."/>
        </authorList>
    </citation>
    <scope>NUCLEOTIDE SEQUENCE [LARGE SCALE GENOMIC DNA]</scope>
    <source>
        <strain evidence="8">AA3-22</strain>
    </source>
</reference>
<dbReference type="NCBIfam" id="TIGR00571">
    <property type="entry name" value="dam"/>
    <property type="match status" value="1"/>
</dbReference>
<evidence type="ECO:0000313" key="9">
    <source>
        <dbReference type="Proteomes" id="UP000318065"/>
    </source>
</evidence>
<dbReference type="GO" id="GO:1904047">
    <property type="term" value="F:S-adenosyl-L-methionine binding"/>
    <property type="evidence" value="ECO:0007669"/>
    <property type="project" value="TreeGrafter"/>
</dbReference>
<evidence type="ECO:0000256" key="6">
    <source>
        <dbReference type="ARBA" id="ARBA00047942"/>
    </source>
</evidence>
<proteinExistence type="inferred from homology"/>
<evidence type="ECO:0000256" key="4">
    <source>
        <dbReference type="ARBA" id="ARBA00022679"/>
    </source>
</evidence>
<feature type="binding site" evidence="7">
    <location>
        <position position="196"/>
    </location>
    <ligand>
        <name>S-adenosyl-L-methionine</name>
        <dbReference type="ChEBI" id="CHEBI:59789"/>
    </ligand>
</feature>
<dbReference type="GO" id="GO:0006298">
    <property type="term" value="P:mismatch repair"/>
    <property type="evidence" value="ECO:0007669"/>
    <property type="project" value="TreeGrafter"/>
</dbReference>
<keyword evidence="4 8" id="KW-0808">Transferase</keyword>
<keyword evidence="9" id="KW-1185">Reference proteome</keyword>
<name>A0A510HLJ3_9ACTN</name>
<dbReference type="OrthoDB" id="9805629at2"/>
<evidence type="ECO:0000313" key="8">
    <source>
        <dbReference type="EMBL" id="BBL79287.1"/>
    </source>
</evidence>
<evidence type="ECO:0000256" key="5">
    <source>
        <dbReference type="ARBA" id="ARBA00022691"/>
    </source>
</evidence>
<evidence type="ECO:0000256" key="3">
    <source>
        <dbReference type="ARBA" id="ARBA00022603"/>
    </source>
</evidence>
<dbReference type="EC" id="2.1.1.72" evidence="2"/>
<dbReference type="GO" id="GO:0009307">
    <property type="term" value="P:DNA restriction-modification system"/>
    <property type="evidence" value="ECO:0007669"/>
    <property type="project" value="InterPro"/>
</dbReference>
<dbReference type="GO" id="GO:0043565">
    <property type="term" value="F:sequence-specific DNA binding"/>
    <property type="evidence" value="ECO:0007669"/>
    <property type="project" value="TreeGrafter"/>
</dbReference>
<protein>
    <recommendedName>
        <fullName evidence="2">site-specific DNA-methyltransferase (adenine-specific)</fullName>
        <ecNumber evidence="2">2.1.1.72</ecNumber>
    </recommendedName>
</protein>
<evidence type="ECO:0000256" key="2">
    <source>
        <dbReference type="ARBA" id="ARBA00011900"/>
    </source>
</evidence>
<organism evidence="8 9">
    <name type="scientific">Rubrobacter xylanophilus</name>
    <dbReference type="NCBI Taxonomy" id="49319"/>
    <lineage>
        <taxon>Bacteria</taxon>
        <taxon>Bacillati</taxon>
        <taxon>Actinomycetota</taxon>
        <taxon>Rubrobacteria</taxon>
        <taxon>Rubrobacterales</taxon>
        <taxon>Rubrobacteraceae</taxon>
        <taxon>Rubrobacter</taxon>
    </lineage>
</organism>
<dbReference type="EMBL" id="AP019791">
    <property type="protein sequence ID" value="BBL79287.1"/>
    <property type="molecule type" value="Genomic_DNA"/>
</dbReference>
<dbReference type="InterPro" id="IPR012327">
    <property type="entry name" value="MeTrfase_D12"/>
</dbReference>
<feature type="binding site" evidence="7">
    <location>
        <position position="70"/>
    </location>
    <ligand>
        <name>S-adenosyl-L-methionine</name>
        <dbReference type="ChEBI" id="CHEBI:59789"/>
    </ligand>
</feature>
<dbReference type="RefSeq" id="WP_143527311.1">
    <property type="nucleotide sequence ID" value="NZ_AP019791.1"/>
</dbReference>
<sequence length="302" mass="33731">MLADDRLLRGSEASESIVEPFLRWAGGKRWLASTLAPIIRSRLCGTYFEPFLGSGAMFFAVAPERALLSDLNADLVGAFRAVAERPDELLEEVRALPVNAETYYELRAEEPLDPLQRAVRFVYLNRTCYGGIYRENKRGAFNTPYGGGSRTPAPLWERALIERCSPLLRKDGITLEISDFESSLDAAGEGDVVYCDPAYRAATRAHFDRYGAVIFGWEDQVRLAAAARRASARGALVIISNTYCPEVRELYNDATRVLLERTKSIGNAAKDPNRRKEYLIVLDPENNGSSARAWETVGRIER</sequence>
<dbReference type="PRINTS" id="PR00505">
    <property type="entry name" value="D12N6MTFRASE"/>
</dbReference>
<dbReference type="PIRSF" id="PIRSF000398">
    <property type="entry name" value="M_m6A_EcoRV"/>
    <property type="match status" value="1"/>
</dbReference>
<dbReference type="PANTHER" id="PTHR30481">
    <property type="entry name" value="DNA ADENINE METHYLASE"/>
    <property type="match status" value="1"/>
</dbReference>
<evidence type="ECO:0000256" key="7">
    <source>
        <dbReference type="PIRSR" id="PIRSR000398-1"/>
    </source>
</evidence>
<dbReference type="GO" id="GO:0032259">
    <property type="term" value="P:methylation"/>
    <property type="evidence" value="ECO:0007669"/>
    <property type="project" value="UniProtKB-KW"/>
</dbReference>
<evidence type="ECO:0000256" key="1">
    <source>
        <dbReference type="ARBA" id="ARBA00006594"/>
    </source>
</evidence>
<dbReference type="InterPro" id="IPR023095">
    <property type="entry name" value="Ade_MeTrfase_dom_2"/>
</dbReference>
<dbReference type="GO" id="GO:0009007">
    <property type="term" value="F:site-specific DNA-methyltransferase (adenine-specific) activity"/>
    <property type="evidence" value="ECO:0007669"/>
    <property type="project" value="UniProtKB-EC"/>
</dbReference>
<dbReference type="Proteomes" id="UP000318065">
    <property type="component" value="Chromosome"/>
</dbReference>
<keyword evidence="5" id="KW-0949">S-adenosyl-L-methionine</keyword>
<dbReference type="AlphaFoldDB" id="A0A510HLJ3"/>
<feature type="binding site" evidence="7">
    <location>
        <position position="28"/>
    </location>
    <ligand>
        <name>S-adenosyl-L-methionine</name>
        <dbReference type="ChEBI" id="CHEBI:59789"/>
    </ligand>
</feature>
<dbReference type="SUPFAM" id="SSF53335">
    <property type="entry name" value="S-adenosyl-L-methionine-dependent methyltransferases"/>
    <property type="match status" value="1"/>
</dbReference>
<dbReference type="InterPro" id="IPR012263">
    <property type="entry name" value="M_m6A_EcoRV"/>
</dbReference>
<dbReference type="Pfam" id="PF02086">
    <property type="entry name" value="MethyltransfD12"/>
    <property type="match status" value="1"/>
</dbReference>
<comment type="similarity">
    <text evidence="1">Belongs to the N(4)/N(6)-methyltransferase family.</text>
</comment>
<feature type="binding site" evidence="7">
    <location>
        <position position="24"/>
    </location>
    <ligand>
        <name>S-adenosyl-L-methionine</name>
        <dbReference type="ChEBI" id="CHEBI:59789"/>
    </ligand>
</feature>
<accession>A0A510HLJ3</accession>
<dbReference type="REBASE" id="371459">
    <property type="entry name" value="M.RxyAA322ORF11410P"/>
</dbReference>
<dbReference type="InterPro" id="IPR029063">
    <property type="entry name" value="SAM-dependent_MTases_sf"/>
</dbReference>
<dbReference type="PANTHER" id="PTHR30481:SF3">
    <property type="entry name" value="DNA ADENINE METHYLASE"/>
    <property type="match status" value="1"/>
</dbReference>
<gene>
    <name evidence="8" type="ORF">RxyAA322_11410</name>
</gene>
<keyword evidence="3 8" id="KW-0489">Methyltransferase</keyword>
<dbReference type="Gene3D" id="1.10.1020.10">
    <property type="entry name" value="Adenine-specific Methyltransferase, Domain 2"/>
    <property type="match status" value="1"/>
</dbReference>
<dbReference type="Gene3D" id="3.40.50.150">
    <property type="entry name" value="Vaccinia Virus protein VP39"/>
    <property type="match status" value="1"/>
</dbReference>